<gene>
    <name evidence="1" type="ORF">EV210_10119</name>
</gene>
<evidence type="ECO:0000313" key="1">
    <source>
        <dbReference type="EMBL" id="TCL39824.1"/>
    </source>
</evidence>
<evidence type="ECO:0000313" key="2">
    <source>
        <dbReference type="Proteomes" id="UP000295063"/>
    </source>
</evidence>
<organism evidence="1 2">
    <name type="scientific">Anaerospora hongkongensis</name>
    <dbReference type="NCBI Taxonomy" id="244830"/>
    <lineage>
        <taxon>Bacteria</taxon>
        <taxon>Bacillati</taxon>
        <taxon>Bacillota</taxon>
        <taxon>Negativicutes</taxon>
        <taxon>Selenomonadales</taxon>
        <taxon>Sporomusaceae</taxon>
        <taxon>Anaerospora</taxon>
    </lineage>
</organism>
<dbReference type="RefSeq" id="WP_132073768.1">
    <property type="nucleotide sequence ID" value="NZ_SLUI01000001.1"/>
</dbReference>
<proteinExistence type="predicted"/>
<dbReference type="EMBL" id="SLUI01000001">
    <property type="protein sequence ID" value="TCL39824.1"/>
    <property type="molecule type" value="Genomic_DNA"/>
</dbReference>
<accession>A0A4R1Q437</accession>
<dbReference type="AlphaFoldDB" id="A0A4R1Q437"/>
<keyword evidence="2" id="KW-1185">Reference proteome</keyword>
<reference evidence="1 2" key="1">
    <citation type="submission" date="2019-03" db="EMBL/GenBank/DDBJ databases">
        <title>Genomic Encyclopedia of Type Strains, Phase IV (KMG-IV): sequencing the most valuable type-strain genomes for metagenomic binning, comparative biology and taxonomic classification.</title>
        <authorList>
            <person name="Goeker M."/>
        </authorList>
    </citation>
    <scope>NUCLEOTIDE SEQUENCE [LARGE SCALE GENOMIC DNA]</scope>
    <source>
        <strain evidence="1 2">DSM 15969</strain>
    </source>
</reference>
<comment type="caution">
    <text evidence="1">The sequence shown here is derived from an EMBL/GenBank/DDBJ whole genome shotgun (WGS) entry which is preliminary data.</text>
</comment>
<name>A0A4R1Q437_9FIRM</name>
<protein>
    <submittedName>
        <fullName evidence="1">Uncharacterized protein</fullName>
    </submittedName>
</protein>
<dbReference type="Proteomes" id="UP000295063">
    <property type="component" value="Unassembled WGS sequence"/>
</dbReference>
<sequence length="157" mass="17834">MGSFFSLLSNVVQEVLGQSSEKVFEDNNLEINLENAAKRLESINENIYPEYARNPQEFLRKTGALWFVRKDLEAARFYMTEGNEGYGDWSRIRGGNCLAVDDPKFWGIKVLFEATEAKVQEMETAKGYLFAGVQNNTILFKNAKTNELLSAEESSEI</sequence>